<evidence type="ECO:0000313" key="3">
    <source>
        <dbReference type="Proteomes" id="UP000000758"/>
    </source>
</evidence>
<feature type="region of interest" description="Disordered" evidence="1">
    <location>
        <begin position="312"/>
        <end position="376"/>
    </location>
</feature>
<reference evidence="2 3" key="1">
    <citation type="journal article" date="2006" name="Proc. Natl. Acad. Sci. U.S.A.">
        <title>Genomic analysis of the uncultivated marine crenarchaeote Cenarchaeum symbiosum.</title>
        <authorList>
            <person name="Hallam S.J."/>
            <person name="Konstantinidis K.T."/>
            <person name="Putnam N."/>
            <person name="Schleper C."/>
            <person name="Watanabe Y."/>
            <person name="Sugahara J."/>
            <person name="Preston C."/>
            <person name="de la Torre J."/>
            <person name="Richardson P.M."/>
            <person name="DeLong E.F."/>
        </authorList>
    </citation>
    <scope>NUCLEOTIDE SEQUENCE [LARGE SCALE GENOMIC DNA]</scope>
    <source>
        <strain evidence="3">A</strain>
    </source>
</reference>
<keyword evidence="3" id="KW-1185">Reference proteome</keyword>
<feature type="compositionally biased region" description="Basic residues" evidence="1">
    <location>
        <begin position="318"/>
        <end position="342"/>
    </location>
</feature>
<name>A0RZ92_CENSY</name>
<dbReference type="EMBL" id="DP000238">
    <property type="protein sequence ID" value="ABK78659.1"/>
    <property type="molecule type" value="Genomic_DNA"/>
</dbReference>
<sequence>MNERKRSHRAKKARRGAGPSARAPAAAPDVPKNPYLENLIKECYAGGAPAVRMRRRAAISLDTVLDEPAEVERLTGRKMEDFLDIQVRLQGKMMSDRSRPIFRDDHRCISDESTGLEIGHLLLMLLMEPRGGPVQDGLAAIFNMDGNTASEYLEYGRSVLKKVLTAPEAAPAEPDWELSDSDWSHDRIMDALHRGAYDEVERIAPDLFLLVSMQKTFYDPEDEHWGQHAVPPDSPDRPYHLLTIITRAFETIDAWAVPQDHISRLKAFKKYLEGDGRYLKELTRRLPDGRRWKIVYGGNLGGMEELFPEADVEPINKPQKRTPRKKPHPAERKIHKGPKAARRPGAGFGGLQKLFPRADINPEGTAGRAETEYGKDGGTGYVEVEYNTPAPDHGGPVMYSDPGNTLLDLTCGKGMLTIMGLEPGEDGQMLLDGRVPPGRPQITTGGAMAAVLLQLRGTITLDDMEKFYGISRKEALSEVRRAMDLLHDSLATKPEDIADELKKAPGTGISGDHLNFGCLTVPVCRWRPLSGPHRKAIFVADSNSRIVGLGDSVDGDADRRGMIQGYLAGKGRHLARLIRDRKDDLTIYAGSRLVELEDELPENLVKRYIRPKDRSGGIRGKITMEKMAAHAAGRDKGVLNRILDALEDYKILERSYGDRNVIVGSYDDEWYPLDRTLQVLCGMVNLRMQIMLRNPDPD</sequence>
<proteinExistence type="predicted"/>
<dbReference type="KEGG" id="csy:CENSYa_2056"/>
<dbReference type="Proteomes" id="UP000000758">
    <property type="component" value="Chromosome"/>
</dbReference>
<dbReference type="EnsemblBacteria" id="ABK78659">
    <property type="protein sequence ID" value="ABK78659"/>
    <property type="gene ID" value="CENSYa_2056"/>
</dbReference>
<accession>A0RZ92</accession>
<evidence type="ECO:0000256" key="1">
    <source>
        <dbReference type="SAM" id="MobiDB-lite"/>
    </source>
</evidence>
<dbReference type="HOGENOM" id="CLU_394631_0_0_2"/>
<gene>
    <name evidence="2" type="ordered locus">CENSYa_2056</name>
</gene>
<organism evidence="2 3">
    <name type="scientific">Cenarchaeum symbiosum (strain A)</name>
    <dbReference type="NCBI Taxonomy" id="414004"/>
    <lineage>
        <taxon>Archaea</taxon>
        <taxon>Nitrososphaerota</taxon>
        <taxon>Candidatus Cenarchaeales</taxon>
        <taxon>Candidatus Cenarchaeaceae</taxon>
        <taxon>Candidatus Cenarchaeum</taxon>
    </lineage>
</organism>
<dbReference type="STRING" id="414004.CENSYa_2056"/>
<dbReference type="PATRIC" id="fig|414004.10.peg.1885"/>
<feature type="compositionally biased region" description="Basic residues" evidence="1">
    <location>
        <begin position="1"/>
        <end position="15"/>
    </location>
</feature>
<dbReference type="AlphaFoldDB" id="A0RZ92"/>
<feature type="compositionally biased region" description="Low complexity" evidence="1">
    <location>
        <begin position="16"/>
        <end position="28"/>
    </location>
</feature>
<evidence type="ECO:0000313" key="2">
    <source>
        <dbReference type="EMBL" id="ABK78659.1"/>
    </source>
</evidence>
<protein>
    <submittedName>
        <fullName evidence="2">Uncharacterized protein</fullName>
    </submittedName>
</protein>
<feature type="region of interest" description="Disordered" evidence="1">
    <location>
        <begin position="1"/>
        <end position="31"/>
    </location>
</feature>